<evidence type="ECO:0000256" key="3">
    <source>
        <dbReference type="ARBA" id="ARBA00022989"/>
    </source>
</evidence>
<evidence type="ECO:0000313" key="7">
    <source>
        <dbReference type="Proteomes" id="UP000613030"/>
    </source>
</evidence>
<gene>
    <name evidence="6" type="ORF">JI741_18465</name>
</gene>
<comment type="subcellular location">
    <subcellularLocation>
        <location evidence="1">Endomembrane system</location>
        <topology evidence="1">Multi-pass membrane protein</topology>
    </subcellularLocation>
</comment>
<comment type="caution">
    <text evidence="6">The sequence shown here is derived from an EMBL/GenBank/DDBJ whole genome shotgun (WGS) entry which is preliminary data.</text>
</comment>
<reference evidence="6 7" key="1">
    <citation type="submission" date="2021-01" db="EMBL/GenBank/DDBJ databases">
        <title>Chryseolinea sp. Jin1 Genome sequencing and assembly.</title>
        <authorList>
            <person name="Kim I."/>
        </authorList>
    </citation>
    <scope>NUCLEOTIDE SEQUENCE [LARGE SCALE GENOMIC DNA]</scope>
    <source>
        <strain evidence="6 7">Jin1</strain>
    </source>
</reference>
<keyword evidence="7" id="KW-1185">Reference proteome</keyword>
<organism evidence="6 7">
    <name type="scientific">Chryseolinea lacunae</name>
    <dbReference type="NCBI Taxonomy" id="2801331"/>
    <lineage>
        <taxon>Bacteria</taxon>
        <taxon>Pseudomonadati</taxon>
        <taxon>Bacteroidota</taxon>
        <taxon>Cytophagia</taxon>
        <taxon>Cytophagales</taxon>
        <taxon>Fulvivirgaceae</taxon>
        <taxon>Chryseolinea</taxon>
    </lineage>
</organism>
<evidence type="ECO:0000256" key="2">
    <source>
        <dbReference type="ARBA" id="ARBA00022692"/>
    </source>
</evidence>
<proteinExistence type="predicted"/>
<evidence type="ECO:0000313" key="6">
    <source>
        <dbReference type="EMBL" id="MBL0743222.1"/>
    </source>
</evidence>
<feature type="domain" description="DUF1232" evidence="5">
    <location>
        <begin position="74"/>
        <end position="109"/>
    </location>
</feature>
<evidence type="ECO:0000259" key="5">
    <source>
        <dbReference type="Pfam" id="PF06803"/>
    </source>
</evidence>
<name>A0ABS1KVF8_9BACT</name>
<evidence type="ECO:0000256" key="4">
    <source>
        <dbReference type="ARBA" id="ARBA00023136"/>
    </source>
</evidence>
<dbReference type="Proteomes" id="UP000613030">
    <property type="component" value="Unassembled WGS sequence"/>
</dbReference>
<dbReference type="EMBL" id="JAERRB010000006">
    <property type="protein sequence ID" value="MBL0743222.1"/>
    <property type="molecule type" value="Genomic_DNA"/>
</dbReference>
<dbReference type="InterPro" id="IPR010652">
    <property type="entry name" value="DUF1232"/>
</dbReference>
<dbReference type="Pfam" id="PF06803">
    <property type="entry name" value="DUF1232"/>
    <property type="match status" value="1"/>
</dbReference>
<keyword evidence="3" id="KW-1133">Transmembrane helix</keyword>
<dbReference type="RefSeq" id="WP_202012363.1">
    <property type="nucleotide sequence ID" value="NZ_JAERRB010000006.1"/>
</dbReference>
<sequence length="132" mass="14952">MENRFFDLATRQAARLLGKRGRLMALLVKFAGKLGAVKWSDVRLQTFQEKFSVLGRLAKAYALGHYRSVPWRAMLILVAAILYFVNPLDLVPDIVPIAGLTDDFAVLVWVYNTLGDEVGKFLAWEKTRELPL</sequence>
<protein>
    <submittedName>
        <fullName evidence="6">DUF1232 domain-containing protein</fullName>
    </submittedName>
</protein>
<keyword evidence="2" id="KW-0812">Transmembrane</keyword>
<accession>A0ABS1KVF8</accession>
<keyword evidence="4" id="KW-0472">Membrane</keyword>
<evidence type="ECO:0000256" key="1">
    <source>
        <dbReference type="ARBA" id="ARBA00004127"/>
    </source>
</evidence>